<evidence type="ECO:0000256" key="5">
    <source>
        <dbReference type="ARBA" id="ARBA00022801"/>
    </source>
</evidence>
<evidence type="ECO:0000256" key="9">
    <source>
        <dbReference type="PIRNR" id="PIRNR038994"/>
    </source>
</evidence>
<dbReference type="SUPFAM" id="SSF51338">
    <property type="entry name" value="Composite domain of metallo-dependent hydrolases"/>
    <property type="match status" value="1"/>
</dbReference>
<comment type="cofactor">
    <cofactor evidence="12">
        <name>a divalent metal cation</name>
        <dbReference type="ChEBI" id="CHEBI:60240"/>
    </cofactor>
    <text evidence="12">Binds 1 divalent metal cation per subunit.</text>
</comment>
<evidence type="ECO:0000256" key="2">
    <source>
        <dbReference type="ARBA" id="ARBA00011899"/>
    </source>
</evidence>
<feature type="active site" description="Proton donor/acceptor" evidence="10">
    <location>
        <position position="269"/>
    </location>
</feature>
<keyword evidence="5 9" id="KW-0378">Hydrolase</keyword>
<dbReference type="EMBL" id="CP017269">
    <property type="protein sequence ID" value="AOT70839.1"/>
    <property type="molecule type" value="Genomic_DNA"/>
</dbReference>
<dbReference type="Gene3D" id="2.30.40.10">
    <property type="entry name" value="Urease, subunit C, domain 1"/>
    <property type="match status" value="1"/>
</dbReference>
<evidence type="ECO:0000256" key="11">
    <source>
        <dbReference type="PIRSR" id="PIRSR038994-2"/>
    </source>
</evidence>
<dbReference type="PANTHER" id="PTHR11113">
    <property type="entry name" value="N-ACETYLGLUCOSAMINE-6-PHOSPHATE DEACETYLASE"/>
    <property type="match status" value="1"/>
</dbReference>
<feature type="binding site" evidence="11">
    <location>
        <position position="246"/>
    </location>
    <ligand>
        <name>substrate</name>
    </ligand>
</feature>
<dbReference type="GO" id="GO:0046872">
    <property type="term" value="F:metal ion binding"/>
    <property type="evidence" value="ECO:0007669"/>
    <property type="project" value="UniProtKB-KW"/>
</dbReference>
<evidence type="ECO:0000256" key="1">
    <source>
        <dbReference type="ARBA" id="ARBA00010716"/>
    </source>
</evidence>
<dbReference type="EC" id="3.5.1.25" evidence="2"/>
<name>A0A1D8GIV2_9FIRM</name>
<evidence type="ECO:0000256" key="6">
    <source>
        <dbReference type="ARBA" id="ARBA00023277"/>
    </source>
</evidence>
<dbReference type="GO" id="GO:0006046">
    <property type="term" value="P:N-acetylglucosamine catabolic process"/>
    <property type="evidence" value="ECO:0007669"/>
    <property type="project" value="TreeGrafter"/>
</dbReference>
<dbReference type="FunFam" id="3.20.20.140:FF:000004">
    <property type="entry name" value="N-acetylglucosamine-6-phosphate deacetylase"/>
    <property type="match status" value="1"/>
</dbReference>
<dbReference type="NCBIfam" id="TIGR00221">
    <property type="entry name" value="nagA"/>
    <property type="match status" value="1"/>
</dbReference>
<feature type="domain" description="Amidohydrolase-related" evidence="13">
    <location>
        <begin position="51"/>
        <end position="375"/>
    </location>
</feature>
<dbReference type="InterPro" id="IPR011059">
    <property type="entry name" value="Metal-dep_hydrolase_composite"/>
</dbReference>
<dbReference type="STRING" id="1424294.Gferi_15525"/>
<keyword evidence="4 12" id="KW-0479">Metal-binding</keyword>
<evidence type="ECO:0000313" key="14">
    <source>
        <dbReference type="EMBL" id="AOT70839.1"/>
    </source>
</evidence>
<dbReference type="Gene3D" id="3.20.20.140">
    <property type="entry name" value="Metal-dependent hydrolases"/>
    <property type="match status" value="1"/>
</dbReference>
<evidence type="ECO:0000256" key="8">
    <source>
        <dbReference type="ARBA" id="ARBA00060590"/>
    </source>
</evidence>
<dbReference type="AlphaFoldDB" id="A0A1D8GIV2"/>
<dbReference type="Pfam" id="PF01979">
    <property type="entry name" value="Amidohydro_1"/>
    <property type="match status" value="1"/>
</dbReference>
<evidence type="ECO:0000256" key="7">
    <source>
        <dbReference type="ARBA" id="ARBA00047647"/>
    </source>
</evidence>
<dbReference type="OrthoDB" id="9776488at2"/>
<feature type="binding site" evidence="12">
    <location>
        <position position="212"/>
    </location>
    <ligand>
        <name>Zn(2+)</name>
        <dbReference type="ChEBI" id="CHEBI:29105"/>
    </ligand>
</feature>
<protein>
    <recommendedName>
        <fullName evidence="3">N-acetylglucosamine-6-phosphate deacetylase</fullName>
        <ecNumber evidence="2">3.5.1.25</ecNumber>
    </recommendedName>
</protein>
<evidence type="ECO:0000256" key="4">
    <source>
        <dbReference type="ARBA" id="ARBA00022723"/>
    </source>
</evidence>
<feature type="binding site" evidence="12">
    <location>
        <position position="129"/>
    </location>
    <ligand>
        <name>Zn(2+)</name>
        <dbReference type="ChEBI" id="CHEBI:29105"/>
    </ligand>
</feature>
<evidence type="ECO:0000259" key="13">
    <source>
        <dbReference type="Pfam" id="PF01979"/>
    </source>
</evidence>
<comment type="pathway">
    <text evidence="8">Amino-sugar metabolism; N-acetylneuraminate degradation; D-fructose 6-phosphate from N-acetylneuraminate: step 4/5.</text>
</comment>
<feature type="binding site" evidence="12">
    <location>
        <position position="191"/>
    </location>
    <ligand>
        <name>Zn(2+)</name>
        <dbReference type="ChEBI" id="CHEBI:29105"/>
    </ligand>
</feature>
<dbReference type="InterPro" id="IPR006680">
    <property type="entry name" value="Amidohydro-rel"/>
</dbReference>
<dbReference type="RefSeq" id="WP_069978042.1">
    <property type="nucleotide sequence ID" value="NZ_CP017269.1"/>
</dbReference>
<dbReference type="CDD" id="cd00854">
    <property type="entry name" value="NagA"/>
    <property type="match status" value="1"/>
</dbReference>
<feature type="binding site" evidence="11">
    <location>
        <begin position="302"/>
        <end position="304"/>
    </location>
    <ligand>
        <name>substrate</name>
    </ligand>
</feature>
<dbReference type="InterPro" id="IPR032466">
    <property type="entry name" value="Metal_Hydrolase"/>
</dbReference>
<dbReference type="SUPFAM" id="SSF51556">
    <property type="entry name" value="Metallo-dependent hydrolases"/>
    <property type="match status" value="1"/>
</dbReference>
<organism evidence="14 15">
    <name type="scientific">Geosporobacter ferrireducens</name>
    <dbReference type="NCBI Taxonomy" id="1424294"/>
    <lineage>
        <taxon>Bacteria</taxon>
        <taxon>Bacillati</taxon>
        <taxon>Bacillota</taxon>
        <taxon>Clostridia</taxon>
        <taxon>Peptostreptococcales</taxon>
        <taxon>Thermotaleaceae</taxon>
        <taxon>Geosporobacter</taxon>
    </lineage>
</organism>
<feature type="binding site" evidence="11">
    <location>
        <begin position="215"/>
        <end position="216"/>
    </location>
    <ligand>
        <name>substrate</name>
    </ligand>
</feature>
<evidence type="ECO:0000256" key="12">
    <source>
        <dbReference type="PIRSR" id="PIRSR038994-3"/>
    </source>
</evidence>
<dbReference type="PANTHER" id="PTHR11113:SF14">
    <property type="entry name" value="N-ACETYLGLUCOSAMINE-6-PHOSPHATE DEACETYLASE"/>
    <property type="match status" value="1"/>
</dbReference>
<feature type="binding site" evidence="11">
    <location>
        <position position="223"/>
    </location>
    <ligand>
        <name>substrate</name>
    </ligand>
</feature>
<proteinExistence type="inferred from homology"/>
<dbReference type="InterPro" id="IPR003764">
    <property type="entry name" value="GlcNAc_6-P_deAcase"/>
</dbReference>
<keyword evidence="15" id="KW-1185">Reference proteome</keyword>
<keyword evidence="6 9" id="KW-0119">Carbohydrate metabolism</keyword>
<dbReference type="KEGG" id="gfe:Gferi_15525"/>
<evidence type="ECO:0000256" key="3">
    <source>
        <dbReference type="ARBA" id="ARBA00018029"/>
    </source>
</evidence>
<dbReference type="GO" id="GO:0008448">
    <property type="term" value="F:N-acetylglucosamine-6-phosphate deacetylase activity"/>
    <property type="evidence" value="ECO:0007669"/>
    <property type="project" value="UniProtKB-EC"/>
</dbReference>
<evidence type="ECO:0000313" key="15">
    <source>
        <dbReference type="Proteomes" id="UP000095743"/>
    </source>
</evidence>
<comment type="similarity">
    <text evidence="1 9">Belongs to the metallo-dependent hydrolases superfamily. NagA family.</text>
</comment>
<evidence type="ECO:0000256" key="10">
    <source>
        <dbReference type="PIRSR" id="PIRSR038994-1"/>
    </source>
</evidence>
<dbReference type="Proteomes" id="UP000095743">
    <property type="component" value="Chromosome"/>
</dbReference>
<sequence>MKAIRNIRLISGRKIMSGFAVVFDEKIEAVVPEEDLLHGQIEAWIDGYGAYISAGFIDLHIHGCNGCDVMDEEESALSAIRKSVVSTGVTSFLPTTMTMAFEKIESALIRIRRAMNLQEGAEILGCHLEGPFINHRYKGAQDEKYMRPPNFDQIKAYTDVIKIVTFAPELDEKHTFIQCCTEHNIIASIGHSNATYEEAMEAIEAGVSHVTHVFNGMAPFHHRNPGVVGAAMDSDVTCELIADNIHSHKAAQRIVFRAKGLEKMVLITDAMRACLLKNGIFDLGGQQVIVKDDTARLADGTLAGSILTVNKAVKNFAATTGIPLEDAIEMVTLNPAKILGLENRKGSIEVGKDADMILFDEDLNIQRTFVKGREVYNAENIQ</sequence>
<feature type="binding site" evidence="11">
    <location>
        <position position="140"/>
    </location>
    <ligand>
        <name>substrate</name>
    </ligand>
</feature>
<comment type="catalytic activity">
    <reaction evidence="7">
        <text>N-acetyl-D-glucosamine 6-phosphate + H2O = D-glucosamine 6-phosphate + acetate</text>
        <dbReference type="Rhea" id="RHEA:22936"/>
        <dbReference type="ChEBI" id="CHEBI:15377"/>
        <dbReference type="ChEBI" id="CHEBI:30089"/>
        <dbReference type="ChEBI" id="CHEBI:57513"/>
        <dbReference type="ChEBI" id="CHEBI:58725"/>
        <dbReference type="EC" id="3.5.1.25"/>
    </reaction>
</comment>
<dbReference type="PIRSF" id="PIRSF038994">
    <property type="entry name" value="NagA"/>
    <property type="match status" value="1"/>
</dbReference>
<accession>A0A1D8GIV2</accession>
<gene>
    <name evidence="14" type="ORF">Gferi_15525</name>
</gene>
<reference evidence="14 15" key="1">
    <citation type="submission" date="2016-09" db="EMBL/GenBank/DDBJ databases">
        <title>Genomic analysis reveals versatility of anaerobic energy metabolism of Geosporobacter ferrireducens IRF9 of phylum Firmicutes.</title>
        <authorList>
            <person name="Kim S.-J."/>
        </authorList>
    </citation>
    <scope>NUCLEOTIDE SEQUENCE [LARGE SCALE GENOMIC DNA]</scope>
    <source>
        <strain evidence="14 15">IRF9</strain>
    </source>
</reference>